<keyword evidence="3 7" id="KW-0732">Signal</keyword>
<feature type="region of interest" description="Disordered" evidence="5">
    <location>
        <begin position="606"/>
        <end position="635"/>
    </location>
</feature>
<dbReference type="PANTHER" id="PTHR23303:SF14">
    <property type="entry name" value="BOS COMPLEX SUBUNIT NOMO1-RELATED"/>
    <property type="match status" value="1"/>
</dbReference>
<proteinExistence type="predicted"/>
<comment type="catalytic activity">
    <reaction evidence="1">
        <text>Endohydrolysis of (1-&gt;4)-alpha-D-glucosidic linkages in polysaccharides containing three or more (1-&gt;4)-alpha-linked D-glucose units.</text>
        <dbReference type="EC" id="3.2.1.1"/>
    </reaction>
</comment>
<feature type="region of interest" description="Disordered" evidence="5">
    <location>
        <begin position="534"/>
        <end position="557"/>
    </location>
</feature>
<feature type="compositionally biased region" description="Low complexity" evidence="5">
    <location>
        <begin position="615"/>
        <end position="635"/>
    </location>
</feature>
<dbReference type="SUPFAM" id="SSF49478">
    <property type="entry name" value="Cna protein B-type domain"/>
    <property type="match status" value="2"/>
</dbReference>
<dbReference type="EMBL" id="BMOI01000001">
    <property type="protein sequence ID" value="GGK89322.1"/>
    <property type="molecule type" value="Genomic_DNA"/>
</dbReference>
<dbReference type="PANTHER" id="PTHR23303">
    <property type="entry name" value="CARBOXYPEPTIDASE REGULATORY REGION-CONTAINING"/>
    <property type="match status" value="1"/>
</dbReference>
<comment type="caution">
    <text evidence="8">The sequence shown here is derived from an EMBL/GenBank/DDBJ whole genome shotgun (WGS) entry which is preliminary data.</text>
</comment>
<dbReference type="InterPro" id="IPR051417">
    <property type="entry name" value="SDr/BOS_complex"/>
</dbReference>
<dbReference type="GO" id="GO:0030246">
    <property type="term" value="F:carbohydrate binding"/>
    <property type="evidence" value="ECO:0007669"/>
    <property type="project" value="InterPro"/>
</dbReference>
<protein>
    <recommendedName>
        <fullName evidence="2">alpha-amylase</fullName>
        <ecNumber evidence="2">3.2.1.1</ecNumber>
    </recommendedName>
    <alternativeName>
        <fullName evidence="4">1,4-alpha-D-glucan glucanohydrolase</fullName>
    </alternativeName>
</protein>
<evidence type="ECO:0000256" key="6">
    <source>
        <dbReference type="SAM" id="Phobius"/>
    </source>
</evidence>
<dbReference type="SUPFAM" id="SSF49452">
    <property type="entry name" value="Starch-binding domain-like"/>
    <property type="match status" value="1"/>
</dbReference>
<dbReference type="GO" id="GO:0004556">
    <property type="term" value="F:alpha-amylase activity"/>
    <property type="evidence" value="ECO:0007669"/>
    <property type="project" value="UniProtKB-EC"/>
</dbReference>
<evidence type="ECO:0000313" key="9">
    <source>
        <dbReference type="Proteomes" id="UP000648535"/>
    </source>
</evidence>
<evidence type="ECO:0000256" key="7">
    <source>
        <dbReference type="SAM" id="SignalP"/>
    </source>
</evidence>
<dbReference type="EC" id="3.2.1.1" evidence="2"/>
<dbReference type="AlphaFoldDB" id="A0A8H9GAG7"/>
<dbReference type="Gene3D" id="2.60.40.10">
    <property type="entry name" value="Immunoglobulins"/>
    <property type="match status" value="2"/>
</dbReference>
<accession>A0A8H9GAG7</accession>
<dbReference type="InterPro" id="IPR013783">
    <property type="entry name" value="Ig-like_fold"/>
</dbReference>
<dbReference type="InterPro" id="IPR013784">
    <property type="entry name" value="Carb-bd-like_fold"/>
</dbReference>
<organism evidence="8 9">
    <name type="scientific">Curtobacterium luteum</name>
    <dbReference type="NCBI Taxonomy" id="33881"/>
    <lineage>
        <taxon>Bacteria</taxon>
        <taxon>Bacillati</taxon>
        <taxon>Actinomycetota</taxon>
        <taxon>Actinomycetes</taxon>
        <taxon>Micrococcales</taxon>
        <taxon>Microbacteriaceae</taxon>
        <taxon>Curtobacterium</taxon>
    </lineage>
</organism>
<evidence type="ECO:0000256" key="3">
    <source>
        <dbReference type="ARBA" id="ARBA00022729"/>
    </source>
</evidence>
<keyword evidence="6" id="KW-0812">Transmembrane</keyword>
<dbReference type="GO" id="GO:0005975">
    <property type="term" value="P:carbohydrate metabolic process"/>
    <property type="evidence" value="ECO:0007669"/>
    <property type="project" value="UniProtKB-ARBA"/>
</dbReference>
<reference evidence="8" key="2">
    <citation type="submission" date="2020-09" db="EMBL/GenBank/DDBJ databases">
        <authorList>
            <person name="Sun Q."/>
            <person name="Ohkuma M."/>
        </authorList>
    </citation>
    <scope>NUCLEOTIDE SEQUENCE</scope>
    <source>
        <strain evidence="8">JCM 1480</strain>
    </source>
</reference>
<evidence type="ECO:0000256" key="4">
    <source>
        <dbReference type="ARBA" id="ARBA00030238"/>
    </source>
</evidence>
<evidence type="ECO:0000313" key="8">
    <source>
        <dbReference type="EMBL" id="GGK89322.1"/>
    </source>
</evidence>
<dbReference type="Pfam" id="PF13620">
    <property type="entry name" value="CarboxypepD_reg"/>
    <property type="match status" value="1"/>
</dbReference>
<dbReference type="Proteomes" id="UP000648535">
    <property type="component" value="Unassembled WGS sequence"/>
</dbReference>
<keyword evidence="6" id="KW-1133">Transmembrane helix</keyword>
<evidence type="ECO:0000256" key="5">
    <source>
        <dbReference type="SAM" id="MobiDB-lite"/>
    </source>
</evidence>
<reference evidence="8" key="1">
    <citation type="journal article" date="2014" name="Int. J. Syst. Evol. Microbiol.">
        <title>Complete genome sequence of Corynebacterium casei LMG S-19264T (=DSM 44701T), isolated from a smear-ripened cheese.</title>
        <authorList>
            <consortium name="US DOE Joint Genome Institute (JGI-PGF)"/>
            <person name="Walter F."/>
            <person name="Albersmeier A."/>
            <person name="Kalinowski J."/>
            <person name="Ruckert C."/>
        </authorList>
    </citation>
    <scope>NUCLEOTIDE SEQUENCE</scope>
    <source>
        <strain evidence="8">JCM 1480</strain>
    </source>
</reference>
<evidence type="ECO:0000256" key="1">
    <source>
        <dbReference type="ARBA" id="ARBA00000548"/>
    </source>
</evidence>
<feature type="signal peptide" evidence="7">
    <location>
        <begin position="1"/>
        <end position="30"/>
    </location>
</feature>
<gene>
    <name evidence="8" type="ORF">GCM10009769_04160</name>
</gene>
<feature type="chain" id="PRO_5034211220" description="alpha-amylase" evidence="7">
    <location>
        <begin position="31"/>
        <end position="682"/>
    </location>
</feature>
<keyword evidence="6" id="KW-0472">Membrane</keyword>
<feature type="transmembrane region" description="Helical" evidence="6">
    <location>
        <begin position="649"/>
        <end position="669"/>
    </location>
</feature>
<name>A0A8H9GAG7_9MICO</name>
<evidence type="ECO:0000256" key="2">
    <source>
        <dbReference type="ARBA" id="ARBA00012595"/>
    </source>
</evidence>
<sequence length="682" mass="67828">MRRLRTVTAGLTALVLGGGLALVGATSASAVPAGHWGTFTLTGQSREYTGTMPLPGFPETTFESNSRQSTVVSGASTWQGPSTGPGAVYGSSRGNTYLNQRPLADTSGPRSASVTTYTFAEPTPGASSWSFVLGDIDADRATISAVRQGGAAASAEDLGFQGTDGRGYNSCSVSSPGGWSCSADPDGTTGRDVPTWDPATLTLTGNAGAVDTAGATAWFTPTVPLTSLTITYERRSGFPVYQTWFANSTAALTGTATLDGAPVPGARVTVTAPRGTVYTTTTAADGTYAFPQLPQIPGYTVTITPVPGAEIQPELATQTVSLDGTNGTADFPFTAPSGTVSIIGQVTDPGGNPAADVPVVITDPADPANPIETVTNDDGYYTGSGLSPETDVTVAVDGAAPETVRTGAVPPAAPTVVDPIETTAVGSVGGAVVLDGASQAGVTVQLLDGTTVVASAVTDADGKYSFSTIPGRYTVAVQQPRADAELVSPDGGPVTVTGGSAADRSFAYRTPTAPEAVTTTATGRVVDTTGAPAAGRTVTATPDAADSGASPVTAATGTDGGYTLEGLDPATDYTVSVSGSDSTVGFTSGPDATVVVTVVDLVVAAPASPSPTPTATPTATATPTPTTVPVVSSGSGPATGELAYTGAEVGPAALAAAVLVLLGAGVLTYRSARHRRRVRADD</sequence>